<dbReference type="RefSeq" id="WP_224609289.1">
    <property type="nucleotide sequence ID" value="NZ_JAIQXV010000010.1"/>
</dbReference>
<keyword evidence="3" id="KW-0210">Decarboxylase</keyword>
<keyword evidence="2" id="KW-0444">Lipid biosynthesis</keyword>
<organism evidence="11 12">
    <name type="scientific">Deinococcus multiflagellatus</name>
    <dbReference type="NCBI Taxonomy" id="1656887"/>
    <lineage>
        <taxon>Bacteria</taxon>
        <taxon>Thermotogati</taxon>
        <taxon>Deinococcota</taxon>
        <taxon>Deinococci</taxon>
        <taxon>Deinococcales</taxon>
        <taxon>Deinococcaceae</taxon>
        <taxon>Deinococcus</taxon>
    </lineage>
</organism>
<name>A0ABW1ZN29_9DEIO</name>
<evidence type="ECO:0000256" key="9">
    <source>
        <dbReference type="ARBA" id="ARBA00023264"/>
    </source>
</evidence>
<dbReference type="PANTHER" id="PTHR35809:SF1">
    <property type="entry name" value="ARCHAETIDYLSERINE DECARBOXYLASE PROENZYME-RELATED"/>
    <property type="match status" value="1"/>
</dbReference>
<evidence type="ECO:0000313" key="11">
    <source>
        <dbReference type="EMBL" id="MFC6661787.1"/>
    </source>
</evidence>
<keyword evidence="6" id="KW-0865">Zymogen</keyword>
<sequence>MRARSALPLLAAAAGAWYLRSVFRFRDPVRLPPTAPGEVLSPADGVVCAVRRVEGGQITGEPPVDAAGLLGTPEARDGWLIAVFVGPLDVHYVYQPCSGRVTFAQHVGSRTNVPLIGAAEALGLLSGRPADLLTRRGPLENERLVAVTHAEAGPVTLTLVAPGAGLRGTSFTREGDEVRAGHKAAFLEEGGVALLHLPANHEPAVRVGERVQGALSVVARRMS</sequence>
<keyword evidence="4" id="KW-0443">Lipid metabolism</keyword>
<keyword evidence="8" id="KW-0456">Lyase</keyword>
<dbReference type="Proteomes" id="UP001596317">
    <property type="component" value="Unassembled WGS sequence"/>
</dbReference>
<evidence type="ECO:0000256" key="8">
    <source>
        <dbReference type="ARBA" id="ARBA00023239"/>
    </source>
</evidence>
<comment type="caution">
    <text evidence="11">The sequence shown here is derived from an EMBL/GenBank/DDBJ whole genome shotgun (WGS) entry which is preliminary data.</text>
</comment>
<evidence type="ECO:0000256" key="6">
    <source>
        <dbReference type="ARBA" id="ARBA00023145"/>
    </source>
</evidence>
<keyword evidence="9" id="KW-1208">Phospholipid metabolism</keyword>
<evidence type="ECO:0000256" key="10">
    <source>
        <dbReference type="ARBA" id="ARBA00023317"/>
    </source>
</evidence>
<keyword evidence="7" id="KW-0594">Phospholipid biosynthesis</keyword>
<gene>
    <name evidence="11" type="ORF">ACFP90_16710</name>
</gene>
<dbReference type="InterPro" id="IPR033175">
    <property type="entry name" value="PSD-A"/>
</dbReference>
<keyword evidence="5" id="KW-0472">Membrane</keyword>
<keyword evidence="1" id="KW-1003">Cell membrane</keyword>
<accession>A0ABW1ZN29</accession>
<keyword evidence="10" id="KW-0670">Pyruvate</keyword>
<evidence type="ECO:0000256" key="5">
    <source>
        <dbReference type="ARBA" id="ARBA00023136"/>
    </source>
</evidence>
<dbReference type="Pfam" id="PF02666">
    <property type="entry name" value="PS_Dcarbxylase"/>
    <property type="match status" value="1"/>
</dbReference>
<protein>
    <submittedName>
        <fullName evidence="11">Phosphatidylserine decarboxylase</fullName>
    </submittedName>
</protein>
<dbReference type="InterPro" id="IPR003817">
    <property type="entry name" value="PS_Dcarbxylase"/>
</dbReference>
<keyword evidence="12" id="KW-1185">Reference proteome</keyword>
<evidence type="ECO:0000256" key="2">
    <source>
        <dbReference type="ARBA" id="ARBA00022516"/>
    </source>
</evidence>
<dbReference type="EMBL" id="JBHSWB010000001">
    <property type="protein sequence ID" value="MFC6661787.1"/>
    <property type="molecule type" value="Genomic_DNA"/>
</dbReference>
<evidence type="ECO:0000256" key="7">
    <source>
        <dbReference type="ARBA" id="ARBA00023209"/>
    </source>
</evidence>
<evidence type="ECO:0000256" key="4">
    <source>
        <dbReference type="ARBA" id="ARBA00023098"/>
    </source>
</evidence>
<evidence type="ECO:0000256" key="3">
    <source>
        <dbReference type="ARBA" id="ARBA00022793"/>
    </source>
</evidence>
<evidence type="ECO:0000256" key="1">
    <source>
        <dbReference type="ARBA" id="ARBA00022475"/>
    </source>
</evidence>
<reference evidence="12" key="1">
    <citation type="journal article" date="2019" name="Int. J. Syst. Evol. Microbiol.">
        <title>The Global Catalogue of Microorganisms (GCM) 10K type strain sequencing project: providing services to taxonomists for standard genome sequencing and annotation.</title>
        <authorList>
            <consortium name="The Broad Institute Genomics Platform"/>
            <consortium name="The Broad Institute Genome Sequencing Center for Infectious Disease"/>
            <person name="Wu L."/>
            <person name="Ma J."/>
        </authorList>
    </citation>
    <scope>NUCLEOTIDE SEQUENCE [LARGE SCALE GENOMIC DNA]</scope>
    <source>
        <strain evidence="12">CCUG 63830</strain>
    </source>
</reference>
<evidence type="ECO:0000313" key="12">
    <source>
        <dbReference type="Proteomes" id="UP001596317"/>
    </source>
</evidence>
<proteinExistence type="predicted"/>
<dbReference type="PANTHER" id="PTHR35809">
    <property type="entry name" value="ARCHAETIDYLSERINE DECARBOXYLASE PROENZYME-RELATED"/>
    <property type="match status" value="1"/>
</dbReference>